<dbReference type="InterPro" id="IPR022742">
    <property type="entry name" value="Hydrolase_4"/>
</dbReference>
<feature type="domain" description="Serine aminopeptidase S33" evidence="1">
    <location>
        <begin position="71"/>
        <end position="298"/>
    </location>
</feature>
<dbReference type="InterPro" id="IPR051044">
    <property type="entry name" value="MAG_DAG_Lipase"/>
</dbReference>
<dbReference type="PANTHER" id="PTHR11614">
    <property type="entry name" value="PHOSPHOLIPASE-RELATED"/>
    <property type="match status" value="1"/>
</dbReference>
<evidence type="ECO:0000313" key="2">
    <source>
        <dbReference type="EMBL" id="RAS71766.1"/>
    </source>
</evidence>
<gene>
    <name evidence="2" type="ORF">A3864_22035</name>
</gene>
<dbReference type="Pfam" id="PF12146">
    <property type="entry name" value="Hydrolase_4"/>
    <property type="match status" value="1"/>
</dbReference>
<dbReference type="EMBL" id="LVYK01000059">
    <property type="protein sequence ID" value="RAS71766.1"/>
    <property type="molecule type" value="Genomic_DNA"/>
</dbReference>
<dbReference type="Gene3D" id="3.40.50.1820">
    <property type="entry name" value="alpha/beta hydrolase"/>
    <property type="match status" value="1"/>
</dbReference>
<reference evidence="2 3" key="1">
    <citation type="submission" date="2016-03" db="EMBL/GenBank/DDBJ databases">
        <title>Comparison of Bacillus endophyticus and B. anthracis characteristics using whole genome sequence analysis and microbiological techniques.</title>
        <authorList>
            <person name="Lekota K.E."/>
            <person name="Mafofo J."/>
            <person name="Rees J."/>
            <person name="Muchadeyi F.C."/>
            <person name="Madoroba E."/>
            <person name="Van Heerden H."/>
        </authorList>
    </citation>
    <scope>NUCLEOTIDE SEQUENCE [LARGE SCALE GENOMIC DNA]</scope>
    <source>
        <strain evidence="2 3">3631_10C</strain>
    </source>
</reference>
<dbReference type="AlphaFoldDB" id="A0AAX1Q2J1"/>
<proteinExistence type="predicted"/>
<accession>A0AAX1Q2J1</accession>
<evidence type="ECO:0000259" key="1">
    <source>
        <dbReference type="Pfam" id="PF12146"/>
    </source>
</evidence>
<comment type="caution">
    <text evidence="2">The sequence shown here is derived from an EMBL/GenBank/DDBJ whole genome shotgun (WGS) entry which is preliminary data.</text>
</comment>
<evidence type="ECO:0000313" key="3">
    <source>
        <dbReference type="Proteomes" id="UP000250174"/>
    </source>
</evidence>
<dbReference type="Proteomes" id="UP000250174">
    <property type="component" value="Unassembled WGS sequence"/>
</dbReference>
<sequence length="318" mass="37562">MEKEEDDMYSFQSLDKEQFPFPTLYQQKEEHHQITDYLQFYKLDVSNLQYEFGFFDHCSQSFFMQRFRPENKRGTIVVLHGYYDHSATLKHAIRYFTNMKYEVICYDLQGHGLSTGEKATIKEFSQYREAFSHFIHTYCQKGSPPFVVAHSTGAGVVVDYLLKDSHACPFKHVFFLAPLVRMKGWQLAALFIPLLFPYVKSFKRVFRRNSSDKVYLKEVRRDPLQFTKLPLEWIKAVQAWTHTLDNTCASTQDVTFIQGNKDKTVLHRYNLPFLQKKFPNFSCIIVDGGDHQLLNEKEIFRNIVLQKIEKVVQTKEKE</sequence>
<dbReference type="SUPFAM" id="SSF53474">
    <property type="entry name" value="alpha/beta-Hydrolases"/>
    <property type="match status" value="1"/>
</dbReference>
<dbReference type="InterPro" id="IPR029058">
    <property type="entry name" value="AB_hydrolase_fold"/>
</dbReference>
<protein>
    <recommendedName>
        <fullName evidence="1">Serine aminopeptidase S33 domain-containing protein</fullName>
    </recommendedName>
</protein>
<name>A0AAX1Q2J1_9BACI</name>
<organism evidence="2 3">
    <name type="scientific">Priestia endophytica</name>
    <dbReference type="NCBI Taxonomy" id="135735"/>
    <lineage>
        <taxon>Bacteria</taxon>
        <taxon>Bacillati</taxon>
        <taxon>Bacillota</taxon>
        <taxon>Bacilli</taxon>
        <taxon>Bacillales</taxon>
        <taxon>Bacillaceae</taxon>
        <taxon>Priestia</taxon>
    </lineage>
</organism>